<dbReference type="PROSITE" id="PS50181">
    <property type="entry name" value="FBOX"/>
    <property type="match status" value="1"/>
</dbReference>
<keyword evidence="4" id="KW-1185">Reference proteome</keyword>
<protein>
    <recommendedName>
        <fullName evidence="1">F-box domain-containing protein</fullName>
    </recommendedName>
</protein>
<dbReference type="AlphaFoldDB" id="A0A815JW04"/>
<proteinExistence type="predicted"/>
<organism evidence="2 5">
    <name type="scientific">Adineta steineri</name>
    <dbReference type="NCBI Taxonomy" id="433720"/>
    <lineage>
        <taxon>Eukaryota</taxon>
        <taxon>Metazoa</taxon>
        <taxon>Spiralia</taxon>
        <taxon>Gnathifera</taxon>
        <taxon>Rotifera</taxon>
        <taxon>Eurotatoria</taxon>
        <taxon>Bdelloidea</taxon>
        <taxon>Adinetida</taxon>
        <taxon>Adinetidae</taxon>
        <taxon>Adineta</taxon>
    </lineage>
</organism>
<dbReference type="Proteomes" id="UP000663877">
    <property type="component" value="Unassembled WGS sequence"/>
</dbReference>
<dbReference type="Proteomes" id="UP000663832">
    <property type="component" value="Unassembled WGS sequence"/>
</dbReference>
<sequence length="375" mass="44096">MLVTNPSIIEMFPMELWLEIFNYFNSNDLWHSFHDLNRKIDAMIEQTLLHLNFKEQDSYYYFMKNMLPVLNVANVRSLKLQEPIKVIDFFSTFPLSSLIQLRVLSLNLIYSSGDSSLKPWNQLSSLKYLQSLNIMLCRSTGGWDNSNEEKVLIIHSIFNQNFCPLLKSLIIATGEFARVTSLPSLIAIPKMTIIEYLSIDALYFEDLIKLLPALRNVKSFHIDEGVYFNDMNDIRSRKMIFRTPFMPKCIRLHLNLEMGTTFDHIKYILKHTPNLQGLFLSIRPNLLNAKRWEKLLSSKCPNLLKLELTCTDYRYGDYSAVVYERLETFERERQTPFWIERNTTISYVQGYDHANHIVRSYITKVSFILILRVDL</sequence>
<name>A0A815JW04_9BILA</name>
<comment type="caution">
    <text evidence="2">The sequence shown here is derived from an EMBL/GenBank/DDBJ whole genome shotgun (WGS) entry which is preliminary data.</text>
</comment>
<dbReference type="EMBL" id="CAJNOM010001448">
    <property type="protein sequence ID" value="CAF1608320.1"/>
    <property type="molecule type" value="Genomic_DNA"/>
</dbReference>
<dbReference type="EMBL" id="CAJNOI010001106">
    <property type="protein sequence ID" value="CAF1383102.1"/>
    <property type="molecule type" value="Genomic_DNA"/>
</dbReference>
<gene>
    <name evidence="2" type="ORF">BJG266_LOCUS36686</name>
    <name evidence="3" type="ORF">QVE165_LOCUS53675</name>
</gene>
<dbReference type="InterPro" id="IPR032675">
    <property type="entry name" value="LRR_dom_sf"/>
</dbReference>
<evidence type="ECO:0000313" key="3">
    <source>
        <dbReference type="EMBL" id="CAF1608320.1"/>
    </source>
</evidence>
<dbReference type="OrthoDB" id="10278921at2759"/>
<dbReference type="SUPFAM" id="SSF52047">
    <property type="entry name" value="RNI-like"/>
    <property type="match status" value="1"/>
</dbReference>
<reference evidence="2" key="1">
    <citation type="submission" date="2021-02" db="EMBL/GenBank/DDBJ databases">
        <authorList>
            <person name="Nowell W R."/>
        </authorList>
    </citation>
    <scope>NUCLEOTIDE SEQUENCE</scope>
</reference>
<dbReference type="Gene3D" id="3.80.10.10">
    <property type="entry name" value="Ribonuclease Inhibitor"/>
    <property type="match status" value="1"/>
</dbReference>
<evidence type="ECO:0000313" key="5">
    <source>
        <dbReference type="Proteomes" id="UP000663877"/>
    </source>
</evidence>
<evidence type="ECO:0000259" key="1">
    <source>
        <dbReference type="PROSITE" id="PS50181"/>
    </source>
</evidence>
<evidence type="ECO:0000313" key="2">
    <source>
        <dbReference type="EMBL" id="CAF1383102.1"/>
    </source>
</evidence>
<evidence type="ECO:0000313" key="4">
    <source>
        <dbReference type="Proteomes" id="UP000663832"/>
    </source>
</evidence>
<feature type="domain" description="F-box" evidence="1">
    <location>
        <begin position="6"/>
        <end position="56"/>
    </location>
</feature>
<dbReference type="InterPro" id="IPR001810">
    <property type="entry name" value="F-box_dom"/>
</dbReference>
<accession>A0A815JW04</accession>